<reference evidence="3" key="2">
    <citation type="journal article" date="2023" name="Proc. Natl. Acad. Sci. U.S.A.">
        <title>A global phylogenomic analysis of the shiitake genus Lentinula.</title>
        <authorList>
            <person name="Sierra-Patev S."/>
            <person name="Min B."/>
            <person name="Naranjo-Ortiz M."/>
            <person name="Looney B."/>
            <person name="Konkel Z."/>
            <person name="Slot J.C."/>
            <person name="Sakamoto Y."/>
            <person name="Steenwyk J.L."/>
            <person name="Rokas A."/>
            <person name="Carro J."/>
            <person name="Camarero S."/>
            <person name="Ferreira P."/>
            <person name="Molpeceres G."/>
            <person name="Ruiz-Duenas F.J."/>
            <person name="Serrano A."/>
            <person name="Henrissat B."/>
            <person name="Drula E."/>
            <person name="Hughes K.W."/>
            <person name="Mata J.L."/>
            <person name="Ishikawa N.K."/>
            <person name="Vargas-Isla R."/>
            <person name="Ushijima S."/>
            <person name="Smith C.A."/>
            <person name="Donoghue J."/>
            <person name="Ahrendt S."/>
            <person name="Andreopoulos W."/>
            <person name="He G."/>
            <person name="LaButti K."/>
            <person name="Lipzen A."/>
            <person name="Ng V."/>
            <person name="Riley R."/>
            <person name="Sandor L."/>
            <person name="Barry K."/>
            <person name="Martinez A.T."/>
            <person name="Xiao Y."/>
            <person name="Gibbons J.G."/>
            <person name="Terashima K."/>
            <person name="Grigoriev I.V."/>
            <person name="Hibbett D."/>
        </authorList>
    </citation>
    <scope>NUCLEOTIDE SEQUENCE</scope>
    <source>
        <strain evidence="3">ET3784</strain>
    </source>
</reference>
<feature type="region of interest" description="Disordered" evidence="2">
    <location>
        <begin position="305"/>
        <end position="408"/>
    </location>
</feature>
<feature type="compositionally biased region" description="Basic and acidic residues" evidence="2">
    <location>
        <begin position="959"/>
        <end position="979"/>
    </location>
</feature>
<organism evidence="3 4">
    <name type="scientific">Lentinula guzmanii</name>
    <dbReference type="NCBI Taxonomy" id="2804957"/>
    <lineage>
        <taxon>Eukaryota</taxon>
        <taxon>Fungi</taxon>
        <taxon>Dikarya</taxon>
        <taxon>Basidiomycota</taxon>
        <taxon>Agaricomycotina</taxon>
        <taxon>Agaricomycetes</taxon>
        <taxon>Agaricomycetidae</taxon>
        <taxon>Agaricales</taxon>
        <taxon>Marasmiineae</taxon>
        <taxon>Omphalotaceae</taxon>
        <taxon>Lentinula</taxon>
    </lineage>
</organism>
<reference evidence="3" key="1">
    <citation type="submission" date="2022-08" db="EMBL/GenBank/DDBJ databases">
        <authorList>
            <consortium name="DOE Joint Genome Institute"/>
            <person name="Min B."/>
            <person name="Sierra-Patev S."/>
            <person name="Naranjo-Ortiz M."/>
            <person name="Looney B."/>
            <person name="Konkel Z."/>
            <person name="Slot J.C."/>
            <person name="Sakamoto Y."/>
            <person name="Steenwyk J.L."/>
            <person name="Rokas A."/>
            <person name="Carro J."/>
            <person name="Camarero S."/>
            <person name="Ferreira P."/>
            <person name="Molpeceres G."/>
            <person name="Ruiz-duenas F.J."/>
            <person name="Serrano A."/>
            <person name="Henrissat B."/>
            <person name="Drula E."/>
            <person name="Hughes K.W."/>
            <person name="Mata J.L."/>
            <person name="Ishikawa N.K."/>
            <person name="Vargas-Isla R."/>
            <person name="Ushijima S."/>
            <person name="Smith C.A."/>
            <person name="Ahrendt S."/>
            <person name="Andreopoulos W."/>
            <person name="He G."/>
            <person name="LaButti K."/>
            <person name="Lipzen A."/>
            <person name="Ng V."/>
            <person name="Riley R."/>
            <person name="Sandor L."/>
            <person name="Barry K."/>
            <person name="Martinez A.T."/>
            <person name="Xiao Y."/>
            <person name="Gibbons J.G."/>
            <person name="Terashima K."/>
            <person name="Hibbett D.S."/>
            <person name="Grigoriev I.V."/>
        </authorList>
    </citation>
    <scope>NUCLEOTIDE SEQUENCE</scope>
    <source>
        <strain evidence="3">ET3784</strain>
    </source>
</reference>
<evidence type="ECO:0000256" key="2">
    <source>
        <dbReference type="SAM" id="MobiDB-lite"/>
    </source>
</evidence>
<sequence length="1417" mass="157280">MSQQQDIQSDANDDPSRSTTIQFGEFHESPNTQNAPLGANSTAGTPAFNNVSGPGFPGPFGGGSQLPPNQHALFGAPLNTGMPVFQNTSSPGFQGQSGGGFANANSQFSSPFTGQNSYASTGANYPYHSLHPPTHMQQSFPPQMQNPIASYGYPMPMMAPQGQSTTSPSSTSLRITVGNIITHSDNCPMCMGYVAHLITASDFNDIISERDGNIRGDSSSSTNSQGRELVVSSLQEQLASTSRAHETERQNLQDRITALELERNELRARHESDMAQIDDIVRDCQEAHDRRQYWKDQYYDLRDQEGRQDAKASPTVAVAKKVDKGKGKEVTTVPLQNRITTSVPLSQRLSPMEGDSNSQSILENTRASGSGQHAMSGQAGTLLSGGSVSTPLPPHTGDKRKRDAAPTSIPRRALIEFSKLCQNLAIIAPKKSQATPADLELEAEKLALRLRKEEQKQQRAQRLVRREASNSLSSNNPKSTEGSSSQRITSTDSESSTPIRDKAILSLKSATQKRVKSSLKVQQKRKAPLPISPLIPQSTIYHFPENPESEEPELTPLSSFSSFDQVNLGTQNFNYNSLQITSPRNSTTIQNKMSGSSSIMPRPGSRDAPKLTAEGTDDPMKVRRYFDDLENLFSDCNITSDEDRKKWTVRYPEEQVAWEWKAMTEFSSSLKTFLEFKKAVLSSYPGATDEERGTMRELNRLFKKYKNIASDDLDEYMALVRRFRAVKKELNPPAVGAIVQAEPLVTNRELVEKFTRALDLGFRNAIFAALHIKGKTRTVPIGQKVRPDDMYDIDDVVTQGEAIARGTMPGTDPMSSVATHASTSHASHGQVKQEQFQQQIQDLISEKIAVLMDTMKISQDQLRQESAKQMNDFMRTYQQSNVTRNAVGFESNHTKSQNADIRENNKVPYEWQGNLTLSQHITVSYDDLYTEPTGEVQYSYKAYQVEHYLTDMEDDDSEPEAHPNRLKGKQREMQNKSSKNKEFDVLRGMVTKLPFQDPTSVEEVERIVKTLEESDNARPWRPLWKTVHGMIAMHKRARHVPRAERSAVDDAVIDRFTTVPQWYIAEMNRQGHPVPKLFEPKPSQKKARHAATGASLYEAGPSNVASTSATTDGEVMADVPTSANGTVIERFPAVLERRVWRGRRENDSVLQWADSILSSPASDRLNGMLVESIQDSPTTNTRSIRGMLAVFRLLPNNTGNGVLTDGESNLLVHLLLCELALHPSRYDGILQSMGLLPHRTFRPGPLPDYSRTSPPTVRQIAHELAIRGYSTAQLQDLALYLLWWLHGVAASMTTRWVVIQHQFIHVVNDVLAHHVFQGVPRTSIEVENYVFTDGSQSGNLDNAGRFADYSVVLTYVRPIAQQLSLPTTGQSAAPITTDDEHLGGEPPSIFDWDDPQFNAEGDPVVDYGEDDGMNMAG</sequence>
<feature type="compositionally biased region" description="Polar residues" evidence="2">
    <location>
        <begin position="334"/>
        <end position="390"/>
    </location>
</feature>
<evidence type="ECO:0000256" key="1">
    <source>
        <dbReference type="SAM" id="Coils"/>
    </source>
</evidence>
<feature type="compositionally biased region" description="Basic and acidic residues" evidence="2">
    <location>
        <begin position="320"/>
        <end position="329"/>
    </location>
</feature>
<evidence type="ECO:0000313" key="4">
    <source>
        <dbReference type="Proteomes" id="UP001176059"/>
    </source>
</evidence>
<feature type="compositionally biased region" description="Polar residues" evidence="2">
    <location>
        <begin position="589"/>
        <end position="599"/>
    </location>
</feature>
<protein>
    <submittedName>
        <fullName evidence="3">Uncharacterized protein</fullName>
    </submittedName>
</protein>
<dbReference type="EMBL" id="JANVFO010000051">
    <property type="protein sequence ID" value="KAJ3724111.1"/>
    <property type="molecule type" value="Genomic_DNA"/>
</dbReference>
<name>A0AA38MX67_9AGAR</name>
<keyword evidence="1" id="KW-0175">Coiled coil</keyword>
<feature type="coiled-coil region" evidence="1">
    <location>
        <begin position="242"/>
        <end position="269"/>
    </location>
</feature>
<feature type="region of interest" description="Disordered" evidence="2">
    <location>
        <begin position="952"/>
        <end position="979"/>
    </location>
</feature>
<gene>
    <name evidence="3" type="ORF">DFJ43DRAFT_1157948</name>
</gene>
<accession>A0AA38MX67</accession>
<feature type="region of interest" description="Disordered" evidence="2">
    <location>
        <begin position="1"/>
        <end position="108"/>
    </location>
</feature>
<feature type="compositionally biased region" description="Polar residues" evidence="2">
    <location>
        <begin position="29"/>
        <end position="52"/>
    </location>
</feature>
<feature type="region of interest" description="Disordered" evidence="2">
    <location>
        <begin position="457"/>
        <end position="500"/>
    </location>
</feature>
<proteinExistence type="predicted"/>
<comment type="caution">
    <text evidence="3">The sequence shown here is derived from an EMBL/GenBank/DDBJ whole genome shotgun (WGS) entry which is preliminary data.</text>
</comment>
<evidence type="ECO:0000313" key="3">
    <source>
        <dbReference type="EMBL" id="KAJ3724111.1"/>
    </source>
</evidence>
<dbReference type="Proteomes" id="UP001176059">
    <property type="component" value="Unassembled WGS sequence"/>
</dbReference>
<feature type="region of interest" description="Disordered" evidence="2">
    <location>
        <begin position="589"/>
        <end position="616"/>
    </location>
</feature>
<feature type="compositionally biased region" description="Polar residues" evidence="2">
    <location>
        <begin position="1"/>
        <end position="10"/>
    </location>
</feature>
<feature type="compositionally biased region" description="Polar residues" evidence="2">
    <location>
        <begin position="469"/>
        <end position="498"/>
    </location>
</feature>
<keyword evidence="4" id="KW-1185">Reference proteome</keyword>